<gene>
    <name evidence="2" type="ORF">LZ495_08125</name>
</gene>
<dbReference type="CDD" id="cd07817">
    <property type="entry name" value="SRPBCC_8"/>
    <property type="match status" value="1"/>
</dbReference>
<sequence>MTQIQESVEVAVPVRAAYDQWTQFADFPRFMDGVERVDQIDATHTHWVTNIAGVTREFDAEITEQIPDNRIAWRSRTGPDQGGVVTFHQLDDARTKVMLQLDHDPEGIVETVGEKLGFVTRKARGDLDRFKTFIENRDGNTTGSWRGEV</sequence>
<evidence type="ECO:0000313" key="2">
    <source>
        <dbReference type="EMBL" id="MCF2527182.1"/>
    </source>
</evidence>
<dbReference type="PANTHER" id="PTHR33824">
    <property type="entry name" value="POLYKETIDE CYCLASE/DEHYDRASE AND LIPID TRANSPORT SUPERFAMILY PROTEIN"/>
    <property type="match status" value="1"/>
</dbReference>
<dbReference type="Gene3D" id="3.30.530.20">
    <property type="match status" value="1"/>
</dbReference>
<evidence type="ECO:0000313" key="3">
    <source>
        <dbReference type="Proteomes" id="UP001165378"/>
    </source>
</evidence>
<dbReference type="PANTHER" id="PTHR33824:SF7">
    <property type="entry name" value="POLYKETIDE CYCLASE_DEHYDRASE AND LIPID TRANSPORT SUPERFAMILY PROTEIN"/>
    <property type="match status" value="1"/>
</dbReference>
<dbReference type="Proteomes" id="UP001165378">
    <property type="component" value="Unassembled WGS sequence"/>
</dbReference>
<dbReference type="Pfam" id="PF03364">
    <property type="entry name" value="Polyketide_cyc"/>
    <property type="match status" value="1"/>
</dbReference>
<name>A0AA41PX49_9ACTN</name>
<comment type="caution">
    <text evidence="2">The sequence shown here is derived from an EMBL/GenBank/DDBJ whole genome shotgun (WGS) entry which is preliminary data.</text>
</comment>
<protein>
    <submittedName>
        <fullName evidence="2">SRPBCC family protein</fullName>
    </submittedName>
</protein>
<dbReference type="InterPro" id="IPR005031">
    <property type="entry name" value="COQ10_START"/>
</dbReference>
<dbReference type="SUPFAM" id="SSF55961">
    <property type="entry name" value="Bet v1-like"/>
    <property type="match status" value="1"/>
</dbReference>
<reference evidence="2" key="1">
    <citation type="submission" date="2022-01" db="EMBL/GenBank/DDBJ databases">
        <title>Genome-Based Taxonomic Classification of the Phylum Actinobacteria.</title>
        <authorList>
            <person name="Gao Y."/>
        </authorList>
    </citation>
    <scope>NUCLEOTIDE SEQUENCE</scope>
    <source>
        <strain evidence="2">KLBMP 8922</strain>
    </source>
</reference>
<proteinExistence type="predicted"/>
<evidence type="ECO:0000259" key="1">
    <source>
        <dbReference type="Pfam" id="PF03364"/>
    </source>
</evidence>
<organism evidence="2 3">
    <name type="scientific">Yinghuangia soli</name>
    <dbReference type="NCBI Taxonomy" id="2908204"/>
    <lineage>
        <taxon>Bacteria</taxon>
        <taxon>Bacillati</taxon>
        <taxon>Actinomycetota</taxon>
        <taxon>Actinomycetes</taxon>
        <taxon>Kitasatosporales</taxon>
        <taxon>Streptomycetaceae</taxon>
        <taxon>Yinghuangia</taxon>
    </lineage>
</organism>
<dbReference type="EMBL" id="JAKFHA010000003">
    <property type="protein sequence ID" value="MCF2527182.1"/>
    <property type="molecule type" value="Genomic_DNA"/>
</dbReference>
<accession>A0AA41PX49</accession>
<keyword evidence="3" id="KW-1185">Reference proteome</keyword>
<dbReference type="RefSeq" id="WP_235051325.1">
    <property type="nucleotide sequence ID" value="NZ_JAKFHA010000003.1"/>
</dbReference>
<dbReference type="AlphaFoldDB" id="A0AA41PX49"/>
<dbReference type="InterPro" id="IPR047137">
    <property type="entry name" value="ORF3"/>
</dbReference>
<feature type="domain" description="Coenzyme Q-binding protein COQ10 START" evidence="1">
    <location>
        <begin position="10"/>
        <end position="127"/>
    </location>
</feature>
<dbReference type="InterPro" id="IPR023393">
    <property type="entry name" value="START-like_dom_sf"/>
</dbReference>